<dbReference type="SUPFAM" id="SSF111369">
    <property type="entry name" value="HlyD-like secretion proteins"/>
    <property type="match status" value="1"/>
</dbReference>
<dbReference type="PANTHER" id="PTHR30438:SF2">
    <property type="entry name" value="MEMBRANE PROTEIN"/>
    <property type="match status" value="1"/>
</dbReference>
<evidence type="ECO:0000256" key="1">
    <source>
        <dbReference type="SAM" id="Coils"/>
    </source>
</evidence>
<accession>A0A1H3ZTH4</accession>
<gene>
    <name evidence="5" type="ORF">SAMN05660420_01668</name>
</gene>
<dbReference type="AlphaFoldDB" id="A0A1H3ZTH4"/>
<dbReference type="InterPro" id="IPR058792">
    <property type="entry name" value="Beta-barrel_RND_2"/>
</dbReference>
<dbReference type="STRING" id="37625.SAMN05660420_01668"/>
<dbReference type="Pfam" id="PF25954">
    <property type="entry name" value="Beta-barrel_RND_2"/>
    <property type="match status" value="1"/>
</dbReference>
<keyword evidence="6" id="KW-1185">Reference proteome</keyword>
<feature type="domain" description="CusB-like beta-barrel" evidence="4">
    <location>
        <begin position="224"/>
        <end position="277"/>
    </location>
</feature>
<evidence type="ECO:0000259" key="3">
    <source>
        <dbReference type="Pfam" id="PF25917"/>
    </source>
</evidence>
<dbReference type="OrthoDB" id="9778236at2"/>
<keyword evidence="1" id="KW-0175">Coiled coil</keyword>
<dbReference type="EMBL" id="FNQN01000004">
    <property type="protein sequence ID" value="SEA26999.1"/>
    <property type="molecule type" value="Genomic_DNA"/>
</dbReference>
<feature type="transmembrane region" description="Helical" evidence="2">
    <location>
        <begin position="12"/>
        <end position="29"/>
    </location>
</feature>
<sequence>MISSSFKKWGTIVVAIILAISGVIFWLQYHQPGLPEGFASGNGRIEATEVDIMAKFSGRLAQVLVNEGDTVKAGQILARIDTENLDALSRQAQAQIGQAQQERNYAAAVIEQRKSELALVEKELDRSRELYERDNISLKELQRDETAVMTAKSALAATRAKFAETGAAIEAAVAASEKIKVDINDSILRTPVGGRILYRLHEPGEILAAGRKLLTVLDLSDVYMTIFLPTAQAGRVTIGAEARIVLDALPDVSIPARVSFVAPEAQFTPRAVETRTEREKLMFRIKVKIDQELLKSYAEQVKTGLPGVAYVRLSADAHWPESLPALLQVNSEHE</sequence>
<dbReference type="Gene3D" id="2.40.30.170">
    <property type="match status" value="1"/>
</dbReference>
<keyword evidence="2" id="KW-0472">Membrane</keyword>
<keyword evidence="2" id="KW-0812">Transmembrane</keyword>
<feature type="domain" description="Multidrug resistance protein MdtA-like barrel-sandwich hybrid" evidence="3">
    <location>
        <begin position="49"/>
        <end position="216"/>
    </location>
</feature>
<dbReference type="RefSeq" id="WP_092346665.1">
    <property type="nucleotide sequence ID" value="NZ_FNQN01000004.1"/>
</dbReference>
<evidence type="ECO:0000313" key="5">
    <source>
        <dbReference type="EMBL" id="SEA26999.1"/>
    </source>
</evidence>
<dbReference type="PANTHER" id="PTHR30438">
    <property type="entry name" value="36 KDA ANTIGEN-RELATED"/>
    <property type="match status" value="1"/>
</dbReference>
<evidence type="ECO:0000313" key="6">
    <source>
        <dbReference type="Proteomes" id="UP000199409"/>
    </source>
</evidence>
<evidence type="ECO:0000256" key="2">
    <source>
        <dbReference type="SAM" id="Phobius"/>
    </source>
</evidence>
<evidence type="ECO:0000259" key="4">
    <source>
        <dbReference type="Pfam" id="PF25954"/>
    </source>
</evidence>
<dbReference type="InterPro" id="IPR058625">
    <property type="entry name" value="MdtA-like_BSH"/>
</dbReference>
<organism evidence="5 6">
    <name type="scientific">Desulfuromusa kysingii</name>
    <dbReference type="NCBI Taxonomy" id="37625"/>
    <lineage>
        <taxon>Bacteria</taxon>
        <taxon>Pseudomonadati</taxon>
        <taxon>Thermodesulfobacteriota</taxon>
        <taxon>Desulfuromonadia</taxon>
        <taxon>Desulfuromonadales</taxon>
        <taxon>Geopsychrobacteraceae</taxon>
        <taxon>Desulfuromusa</taxon>
    </lineage>
</organism>
<protein>
    <submittedName>
        <fullName evidence="5">HlyD family secretion protein</fullName>
    </submittedName>
</protein>
<keyword evidence="2" id="KW-1133">Transmembrane helix</keyword>
<dbReference type="Proteomes" id="UP000199409">
    <property type="component" value="Unassembled WGS sequence"/>
</dbReference>
<proteinExistence type="predicted"/>
<feature type="coiled-coil region" evidence="1">
    <location>
        <begin position="82"/>
        <end position="144"/>
    </location>
</feature>
<name>A0A1H3ZTH4_9BACT</name>
<dbReference type="Pfam" id="PF25917">
    <property type="entry name" value="BSH_RND"/>
    <property type="match status" value="1"/>
</dbReference>
<reference evidence="5 6" key="1">
    <citation type="submission" date="2016-10" db="EMBL/GenBank/DDBJ databases">
        <authorList>
            <person name="de Groot N.N."/>
        </authorList>
    </citation>
    <scope>NUCLEOTIDE SEQUENCE [LARGE SCALE GENOMIC DNA]</scope>
    <source>
        <strain evidence="5 6">DSM 7343</strain>
    </source>
</reference>
<dbReference type="Gene3D" id="2.40.50.100">
    <property type="match status" value="1"/>
</dbReference>
<dbReference type="GO" id="GO:0005886">
    <property type="term" value="C:plasma membrane"/>
    <property type="evidence" value="ECO:0007669"/>
    <property type="project" value="TreeGrafter"/>
</dbReference>